<comment type="subunit">
    <text evidence="3">Monomer. Associates with the 60S ribosomal subunit.</text>
</comment>
<dbReference type="Proteomes" id="UP001516464">
    <property type="component" value="Unassembled WGS sequence"/>
</dbReference>
<keyword evidence="1 3" id="KW-0396">Initiation factor</keyword>
<dbReference type="SMART" id="SM00654">
    <property type="entry name" value="eIF6"/>
    <property type="match status" value="1"/>
</dbReference>
<keyword evidence="2 3" id="KW-0648">Protein biosynthesis</keyword>
<keyword evidence="5" id="KW-1185">Reference proteome</keyword>
<dbReference type="SUPFAM" id="SSF55909">
    <property type="entry name" value="Pentein"/>
    <property type="match status" value="1"/>
</dbReference>
<sequence>MSQRIHFEGSNEIGAYARLTSAYCLVGRSNTRHFYSNFQERLSIPLVETTINSIKTVGSLCIGNKNGLLVPATTTDQELQHIRNSLPERVIVRRISERLNALGNTVVCNDSVALIHAELEKETEEAISDVLGVTVYRQNIGNEPLVGSFAVLNNQGLLVHPHTTTEELNELSAMLEVQVLAGTVNQGSGVIGGGLVANDWMAFVGYTTTNTEITVIENVFNLVEGADEEARKKAIIEGIVK</sequence>
<dbReference type="PIRSF" id="PIRSF006413">
    <property type="entry name" value="IF-6"/>
    <property type="match status" value="1"/>
</dbReference>
<evidence type="ECO:0000256" key="2">
    <source>
        <dbReference type="ARBA" id="ARBA00022917"/>
    </source>
</evidence>
<comment type="caution">
    <text evidence="4">The sequence shown here is derived from an EMBL/GenBank/DDBJ whole genome shotgun (WGS) entry which is preliminary data.</text>
</comment>
<dbReference type="NCBIfam" id="TIGR00323">
    <property type="entry name" value="eIF-6"/>
    <property type="match status" value="1"/>
</dbReference>
<protein>
    <recommendedName>
        <fullName evidence="3">Eukaryotic translation initiation factor 6</fullName>
        <shortName evidence="3">eIF-6</shortName>
    </recommendedName>
</protein>
<organism evidence="4 5">
    <name type="scientific">Astathelohania contejeani</name>
    <dbReference type="NCBI Taxonomy" id="164912"/>
    <lineage>
        <taxon>Eukaryota</taxon>
        <taxon>Fungi</taxon>
        <taxon>Fungi incertae sedis</taxon>
        <taxon>Microsporidia</taxon>
        <taxon>Astathelohaniidae</taxon>
        <taxon>Astathelohania</taxon>
    </lineage>
</organism>
<dbReference type="PANTHER" id="PTHR10784">
    <property type="entry name" value="TRANSLATION INITIATION FACTOR 6"/>
    <property type="match status" value="1"/>
</dbReference>
<evidence type="ECO:0000313" key="4">
    <source>
        <dbReference type="EMBL" id="KAF7684342.1"/>
    </source>
</evidence>
<dbReference type="CDD" id="cd00527">
    <property type="entry name" value="IF6"/>
    <property type="match status" value="1"/>
</dbReference>
<dbReference type="HAMAP" id="MF_00032">
    <property type="entry name" value="eIF_6"/>
    <property type="match status" value="1"/>
</dbReference>
<dbReference type="GO" id="GO:0003743">
    <property type="term" value="F:translation initiation factor activity"/>
    <property type="evidence" value="ECO:0007669"/>
    <property type="project" value="UniProtKB-KW"/>
</dbReference>
<evidence type="ECO:0000256" key="1">
    <source>
        <dbReference type="ARBA" id="ARBA00022540"/>
    </source>
</evidence>
<comment type="subcellular location">
    <subcellularLocation>
        <location evidence="3">Cytoplasm</location>
    </subcellularLocation>
    <subcellularLocation>
        <location evidence="3">Nucleus</location>
        <location evidence="3">Nucleolus</location>
    </subcellularLocation>
    <text evidence="3">Shuttles between cytoplasm and nucleus/nucleolus.</text>
</comment>
<gene>
    <name evidence="3 4" type="primary">TIF6</name>
    <name evidence="4" type="ORF">TCON_0456</name>
</gene>
<keyword evidence="3" id="KW-0539">Nucleus</keyword>
<proteinExistence type="inferred from homology"/>
<comment type="similarity">
    <text evidence="3">Belongs to the eIF-6 family.</text>
</comment>
<comment type="caution">
    <text evidence="3">Lacks conserved residue(s) required for the propagation of feature annotation.</text>
</comment>
<dbReference type="InterPro" id="IPR002769">
    <property type="entry name" value="eIF6"/>
</dbReference>
<keyword evidence="3" id="KW-0690">Ribosome biogenesis</keyword>
<dbReference type="EMBL" id="SBIQ01000017">
    <property type="protein sequence ID" value="KAF7684342.1"/>
    <property type="molecule type" value="Genomic_DNA"/>
</dbReference>
<keyword evidence="3" id="KW-0963">Cytoplasm</keyword>
<name>A0ABQ7I1J5_9MICR</name>
<accession>A0ABQ7I1J5</accession>
<dbReference type="Pfam" id="PF01912">
    <property type="entry name" value="eIF-6"/>
    <property type="match status" value="1"/>
</dbReference>
<comment type="function">
    <text evidence="3">Binds to the 60S ribosomal subunit and prevents its association with the 40S ribosomal subunit to form the 80S initiation complex in the cytoplasm. Is also involved in ribosome biogenesis. Associates with pre-60S subunits in the nucleus and is involved in its nuclear export.</text>
</comment>
<reference evidence="4 5" key="1">
    <citation type="submission" date="2019-01" db="EMBL/GenBank/DDBJ databases">
        <title>Genomes sequencing and comparative genomics of infectious freshwater microsporidia, Cucumispora dikerogammari and Thelohania contejeani.</title>
        <authorList>
            <person name="Cormier A."/>
            <person name="Giraud I."/>
            <person name="Wattier R."/>
            <person name="Teixeira M."/>
            <person name="Grandjean F."/>
            <person name="Rigaud T."/>
            <person name="Cordaux R."/>
        </authorList>
    </citation>
    <scope>NUCLEOTIDE SEQUENCE [LARGE SCALE GENOMIC DNA]</scope>
    <source>
        <strain evidence="4">T1</strain>
        <tissue evidence="4">Spores</tissue>
    </source>
</reference>
<dbReference type="Gene3D" id="3.75.10.10">
    <property type="entry name" value="L-arginine/glycine Amidinotransferase, Chain A"/>
    <property type="match status" value="1"/>
</dbReference>
<evidence type="ECO:0000313" key="5">
    <source>
        <dbReference type="Proteomes" id="UP001516464"/>
    </source>
</evidence>
<evidence type="ECO:0000256" key="3">
    <source>
        <dbReference type="HAMAP-Rule" id="MF_03132"/>
    </source>
</evidence>